<dbReference type="OrthoDB" id="9797992at2"/>
<feature type="active site" description="Proton donor" evidence="1">
    <location>
        <position position="195"/>
    </location>
</feature>
<keyword evidence="1" id="KW-0413">Isomerase</keyword>
<feature type="binding site" evidence="1">
    <location>
        <position position="85"/>
    </location>
    <ligand>
        <name>a divalent metal cation</name>
        <dbReference type="ChEBI" id="CHEBI:60240"/>
    </ligand>
</feature>
<evidence type="ECO:0000313" key="3">
    <source>
        <dbReference type="Proteomes" id="UP000317243"/>
    </source>
</evidence>
<feature type="binding site" evidence="1">
    <location>
        <position position="237"/>
    </location>
    <ligand>
        <name>a divalent metal cation</name>
        <dbReference type="ChEBI" id="CHEBI:60240"/>
    </ligand>
</feature>
<comment type="caution">
    <text evidence="2">The sequence shown here is derived from an EMBL/GenBank/DDBJ whole genome shotgun (WGS) entry which is preliminary data.</text>
</comment>
<keyword evidence="1" id="KW-0479">Metal-binding</keyword>
<evidence type="ECO:0000256" key="1">
    <source>
        <dbReference type="HAMAP-Rule" id="MF_02243"/>
    </source>
</evidence>
<dbReference type="EMBL" id="SIHI01000001">
    <property type="protein sequence ID" value="TWT57680.1"/>
    <property type="molecule type" value="Genomic_DNA"/>
</dbReference>
<protein>
    <recommendedName>
        <fullName evidence="1">Tagaturonate/fructuronate epimerase</fullName>
        <shortName evidence="1">D-TagA/D-FruA epimerase</shortName>
        <ecNumber evidence="1">5.1.2.7</ecNumber>
    </recommendedName>
</protein>
<accession>A0A5C5X479</accession>
<name>A0A5C5X479_9PLAN</name>
<reference evidence="2 3" key="1">
    <citation type="submission" date="2019-02" db="EMBL/GenBank/DDBJ databases">
        <title>Deep-cultivation of Planctomycetes and their phenomic and genomic characterization uncovers novel biology.</title>
        <authorList>
            <person name="Wiegand S."/>
            <person name="Jogler M."/>
            <person name="Boedeker C."/>
            <person name="Pinto D."/>
            <person name="Vollmers J."/>
            <person name="Rivas-Marin E."/>
            <person name="Kohn T."/>
            <person name="Peeters S.H."/>
            <person name="Heuer A."/>
            <person name="Rast P."/>
            <person name="Oberbeckmann S."/>
            <person name="Bunk B."/>
            <person name="Jeske O."/>
            <person name="Meyerdierks A."/>
            <person name="Storesund J.E."/>
            <person name="Kallscheuer N."/>
            <person name="Luecker S."/>
            <person name="Lage O.M."/>
            <person name="Pohl T."/>
            <person name="Merkel B.J."/>
            <person name="Hornburger P."/>
            <person name="Mueller R.-W."/>
            <person name="Bruemmer F."/>
            <person name="Labrenz M."/>
            <person name="Spormann A.M."/>
            <person name="Op Den Camp H."/>
            <person name="Overmann J."/>
            <person name="Amann R."/>
            <person name="Jetten M.S.M."/>
            <person name="Mascher T."/>
            <person name="Medema M.H."/>
            <person name="Devos D.P."/>
            <person name="Kaster A.-K."/>
            <person name="Ovreas L."/>
            <person name="Rohde M."/>
            <person name="Galperin M.Y."/>
            <person name="Jogler C."/>
        </authorList>
    </citation>
    <scope>NUCLEOTIDE SEQUENCE [LARGE SCALE GENOMIC DNA]</scope>
    <source>
        <strain evidence="2 3">KOR42</strain>
    </source>
</reference>
<comment type="similarity">
    <text evidence="1">Belongs to the UxaE family.</text>
</comment>
<comment type="catalytic activity">
    <reaction evidence="1">
        <text>keto-D-tagaturonate = keto-D-fructuronate</text>
        <dbReference type="Rhea" id="RHEA:51656"/>
        <dbReference type="ChEBI" id="CHEBI:17886"/>
        <dbReference type="ChEBI" id="CHEBI:59881"/>
        <dbReference type="EC" id="5.1.2.7"/>
    </reaction>
</comment>
<comment type="cofactor">
    <cofactor evidence="1">
        <name>a divalent metal cation</name>
        <dbReference type="ChEBI" id="CHEBI:60240"/>
    </cofactor>
</comment>
<comment type="function">
    <text evidence="1">Catalyzes the epimerization of D-tagaturonate (D-TagA) to D-fructuronate (D-FruA).</text>
</comment>
<sequence length="424" mass="46685">MSEQQKCTTLGLSPSFGFGDRIGLATPGHVEAMKRSGSGIEPIFPQQSIREMTRTQRTAQQVMDDALNGAKQAGWDGRIGADADHLKTPDDVDVTAAVGFTFFTIDPSDDVDQKADDYDESTLREKFESIRESAAWYDNYIGKTIDLPTGSTIELNEQACMRAAVKYGSAIKRALSLGDYIKKVHSDKGADYEIELSVDETDQPTTLAEHYIIADQCLQGGMKLVSLAPRFIGELEKGVDYKGDVKALDKSLHDHAAIAELLGPYKLSLHSGSDKLSMYGVLARATRGRFHVKTAGTSYLEALRVVARHDEALFRRIVQFGRERYDVDKATYHVSATVDTVTPGDDLSTEQLEKVYLECWSDVPKGVGFTEPGRQILHCTFGSTLTDPELGPAVREVLEAHPETYKEVLADHFSRHLEALASGM</sequence>
<keyword evidence="3" id="KW-1185">Reference proteome</keyword>
<dbReference type="AlphaFoldDB" id="A0A5C5X479"/>
<dbReference type="EC" id="5.1.2.7" evidence="1"/>
<proteinExistence type="inferred from homology"/>
<dbReference type="Pfam" id="PF16257">
    <property type="entry name" value="UxaE"/>
    <property type="match status" value="1"/>
</dbReference>
<dbReference type="RefSeq" id="WP_146507534.1">
    <property type="nucleotide sequence ID" value="NZ_SIHI01000001.1"/>
</dbReference>
<evidence type="ECO:0000313" key="2">
    <source>
        <dbReference type="EMBL" id="TWT57680.1"/>
    </source>
</evidence>
<dbReference type="InterPro" id="IPR032586">
    <property type="entry name" value="UxaE"/>
</dbReference>
<dbReference type="Proteomes" id="UP000317243">
    <property type="component" value="Unassembled WGS sequence"/>
</dbReference>
<feature type="binding site" evidence="1">
    <location>
        <position position="270"/>
    </location>
    <ligand>
        <name>a divalent metal cation</name>
        <dbReference type="ChEBI" id="CHEBI:60240"/>
    </ligand>
</feature>
<dbReference type="GO" id="GO:0046872">
    <property type="term" value="F:metal ion binding"/>
    <property type="evidence" value="ECO:0007669"/>
    <property type="project" value="UniProtKB-UniRule"/>
</dbReference>
<dbReference type="GO" id="GO:0016856">
    <property type="term" value="F:racemase and epimerase activity, acting on hydroxy acids and derivatives"/>
    <property type="evidence" value="ECO:0007669"/>
    <property type="project" value="UniProtKB-UniRule"/>
</dbReference>
<feature type="active site" description="Proton acceptor" evidence="1">
    <location>
        <position position="84"/>
    </location>
</feature>
<dbReference type="HAMAP" id="MF_02243">
    <property type="entry name" value="UxaE"/>
    <property type="match status" value="1"/>
</dbReference>
<organism evidence="2 3">
    <name type="scientific">Thalassoglobus neptunius</name>
    <dbReference type="NCBI Taxonomy" id="1938619"/>
    <lineage>
        <taxon>Bacteria</taxon>
        <taxon>Pseudomonadati</taxon>
        <taxon>Planctomycetota</taxon>
        <taxon>Planctomycetia</taxon>
        <taxon>Planctomycetales</taxon>
        <taxon>Planctomycetaceae</taxon>
        <taxon>Thalassoglobus</taxon>
    </lineage>
</organism>
<gene>
    <name evidence="1" type="primary">uxaE</name>
    <name evidence="2" type="ORF">KOR42_10440</name>
</gene>